<dbReference type="PROSITE" id="PS51030">
    <property type="entry name" value="NUCLEAR_REC_DBD_2"/>
    <property type="match status" value="1"/>
</dbReference>
<dbReference type="Gene3D" id="1.10.565.10">
    <property type="entry name" value="Retinoid X Receptor"/>
    <property type="match status" value="1"/>
</dbReference>
<evidence type="ECO:0000259" key="11">
    <source>
        <dbReference type="PROSITE" id="PS51030"/>
    </source>
</evidence>
<dbReference type="Pfam" id="PF00104">
    <property type="entry name" value="Hormone_recep"/>
    <property type="match status" value="1"/>
</dbReference>
<keyword evidence="3 10" id="KW-0863">Zinc-finger</keyword>
<dbReference type="AlphaFoldDB" id="A0A6P6FGC7"/>
<dbReference type="GO" id="GO:0008270">
    <property type="term" value="F:zinc ion binding"/>
    <property type="evidence" value="ECO:0007669"/>
    <property type="project" value="UniProtKB-KW"/>
</dbReference>
<evidence type="ECO:0000256" key="3">
    <source>
        <dbReference type="ARBA" id="ARBA00022771"/>
    </source>
</evidence>
<evidence type="ECO:0000259" key="12">
    <source>
        <dbReference type="PROSITE" id="PS51843"/>
    </source>
</evidence>
<dbReference type="SMART" id="SM00430">
    <property type="entry name" value="HOLI"/>
    <property type="match status" value="1"/>
</dbReference>
<dbReference type="GeneID" id="105681506"/>
<dbReference type="KEGG" id="bim:105681506"/>
<name>A0A6P6FGC7_BOMIM</name>
<dbReference type="InterPro" id="IPR035500">
    <property type="entry name" value="NHR-like_dom_sf"/>
</dbReference>
<dbReference type="PROSITE" id="PS51843">
    <property type="entry name" value="NR_LBD"/>
    <property type="match status" value="1"/>
</dbReference>
<evidence type="ECO:0000313" key="13">
    <source>
        <dbReference type="Proteomes" id="UP000515180"/>
    </source>
</evidence>
<dbReference type="Gene3D" id="3.30.50.10">
    <property type="entry name" value="Erythroid Transcription Factor GATA-1, subunit A"/>
    <property type="match status" value="1"/>
</dbReference>
<dbReference type="Proteomes" id="UP000515180">
    <property type="component" value="Unplaced"/>
</dbReference>
<dbReference type="GO" id="GO:0043565">
    <property type="term" value="F:sequence-specific DNA binding"/>
    <property type="evidence" value="ECO:0007669"/>
    <property type="project" value="InterPro"/>
</dbReference>
<protein>
    <submittedName>
        <fullName evidence="14">Photoreceptor-specific nuclear receptor</fullName>
    </submittedName>
</protein>
<evidence type="ECO:0000256" key="4">
    <source>
        <dbReference type="ARBA" id="ARBA00022833"/>
    </source>
</evidence>
<evidence type="ECO:0000256" key="2">
    <source>
        <dbReference type="ARBA" id="ARBA00022723"/>
    </source>
</evidence>
<dbReference type="InterPro" id="IPR013088">
    <property type="entry name" value="Znf_NHR/GATA"/>
</dbReference>
<dbReference type="GO" id="GO:0005634">
    <property type="term" value="C:nucleus"/>
    <property type="evidence" value="ECO:0007669"/>
    <property type="project" value="UniProtKB-SubCell"/>
</dbReference>
<dbReference type="SUPFAM" id="SSF48508">
    <property type="entry name" value="Nuclear receptor ligand-binding domain"/>
    <property type="match status" value="1"/>
</dbReference>
<proteinExistence type="inferred from homology"/>
<sequence>MGRTLPTPVACKVCGDRSYGKHYGVYCCDGCSCFFKRSVRRGALFTCIAGTGACFVDKARRNWCPYCRLNKCFTVGMNTAGKHNRIDFDRKRKYAARYDLVSLSSSLDPGIVAPILIAKEAAVAANPTMRYHATDVNVDDNGLSFSSMRRILYSPRVPTILVAGDTIRYEVAARIFFATVRAARQHPDFSMLAFDEQNKILRRGWAAAFVLRAAIWPVDLTNFPKTILSADRHGDNAQHHRHHAVSSARATISNLRPDRVELSILETLILCRPEIAETANGIRLTSRATDTAVDALVRHLAGRTESSARMAKLMLVLPILTGSCPRELADDLFAPIIGDVDLEKVIASVR</sequence>
<dbReference type="InterPro" id="IPR000536">
    <property type="entry name" value="Nucl_hrmn_rcpt_lig-bd"/>
</dbReference>
<dbReference type="PANTHER" id="PTHR24083">
    <property type="entry name" value="NUCLEAR HORMONE RECEPTOR"/>
    <property type="match status" value="1"/>
</dbReference>
<keyword evidence="7 10" id="KW-0804">Transcription</keyword>
<gene>
    <name evidence="14" type="primary">LOC105681506</name>
</gene>
<dbReference type="InterPro" id="IPR001628">
    <property type="entry name" value="Znf_hrmn_rcpt"/>
</dbReference>
<dbReference type="GO" id="GO:0003700">
    <property type="term" value="F:DNA-binding transcription factor activity"/>
    <property type="evidence" value="ECO:0007669"/>
    <property type="project" value="InterPro"/>
</dbReference>
<dbReference type="SMART" id="SM00399">
    <property type="entry name" value="ZnF_C4"/>
    <property type="match status" value="1"/>
</dbReference>
<keyword evidence="6 10" id="KW-0238">DNA-binding</keyword>
<keyword evidence="4 10" id="KW-0862">Zinc</keyword>
<feature type="domain" description="Nuclear receptor" evidence="11">
    <location>
        <begin position="8"/>
        <end position="84"/>
    </location>
</feature>
<organism evidence="13 14">
    <name type="scientific">Bombus impatiens</name>
    <name type="common">Bumblebee</name>
    <dbReference type="NCBI Taxonomy" id="132113"/>
    <lineage>
        <taxon>Eukaryota</taxon>
        <taxon>Metazoa</taxon>
        <taxon>Ecdysozoa</taxon>
        <taxon>Arthropoda</taxon>
        <taxon>Hexapoda</taxon>
        <taxon>Insecta</taxon>
        <taxon>Pterygota</taxon>
        <taxon>Neoptera</taxon>
        <taxon>Endopterygota</taxon>
        <taxon>Hymenoptera</taxon>
        <taxon>Apocrita</taxon>
        <taxon>Aculeata</taxon>
        <taxon>Apoidea</taxon>
        <taxon>Anthophila</taxon>
        <taxon>Apidae</taxon>
        <taxon>Bombus</taxon>
        <taxon>Pyrobombus</taxon>
    </lineage>
</organism>
<reference evidence="14" key="1">
    <citation type="submission" date="2025-08" db="UniProtKB">
        <authorList>
            <consortium name="RefSeq"/>
        </authorList>
    </citation>
    <scope>IDENTIFICATION</scope>
</reference>
<accession>A0A6P6FGC7</accession>
<dbReference type="Pfam" id="PF00105">
    <property type="entry name" value="zf-C4"/>
    <property type="match status" value="1"/>
</dbReference>
<evidence type="ECO:0000256" key="5">
    <source>
        <dbReference type="ARBA" id="ARBA00023015"/>
    </source>
</evidence>
<comment type="similarity">
    <text evidence="10">Belongs to the nuclear hormone receptor family.</text>
</comment>
<evidence type="ECO:0000256" key="10">
    <source>
        <dbReference type="RuleBase" id="RU004334"/>
    </source>
</evidence>
<evidence type="ECO:0000256" key="9">
    <source>
        <dbReference type="ARBA" id="ARBA00023242"/>
    </source>
</evidence>
<keyword evidence="13" id="KW-1185">Reference proteome</keyword>
<dbReference type="RefSeq" id="XP_024226873.1">
    <property type="nucleotide sequence ID" value="XM_024371105.2"/>
</dbReference>
<keyword evidence="9 10" id="KW-0539">Nucleus</keyword>
<evidence type="ECO:0000256" key="7">
    <source>
        <dbReference type="ARBA" id="ARBA00023163"/>
    </source>
</evidence>
<dbReference type="InterPro" id="IPR050274">
    <property type="entry name" value="Nuclear_hormone_rcpt_NR2"/>
</dbReference>
<dbReference type="PROSITE" id="PS00031">
    <property type="entry name" value="NUCLEAR_REC_DBD_1"/>
    <property type="match status" value="1"/>
</dbReference>
<keyword evidence="2 10" id="KW-0479">Metal-binding</keyword>
<comment type="subcellular location">
    <subcellularLocation>
        <location evidence="1 10">Nucleus</location>
    </subcellularLocation>
</comment>
<feature type="domain" description="NR LBD" evidence="12">
    <location>
        <begin position="143"/>
        <end position="350"/>
    </location>
</feature>
<keyword evidence="5 10" id="KW-0805">Transcription regulation</keyword>
<dbReference type="SUPFAM" id="SSF57716">
    <property type="entry name" value="Glucocorticoid receptor-like (DNA-binding domain)"/>
    <property type="match status" value="1"/>
</dbReference>
<keyword evidence="8 10" id="KW-0675">Receptor</keyword>
<dbReference type="OrthoDB" id="5771769at2759"/>
<evidence type="ECO:0000313" key="14">
    <source>
        <dbReference type="RefSeq" id="XP_024226873.1"/>
    </source>
</evidence>
<evidence type="ECO:0000256" key="6">
    <source>
        <dbReference type="ARBA" id="ARBA00023125"/>
    </source>
</evidence>
<evidence type="ECO:0000256" key="1">
    <source>
        <dbReference type="ARBA" id="ARBA00004123"/>
    </source>
</evidence>
<evidence type="ECO:0000256" key="8">
    <source>
        <dbReference type="ARBA" id="ARBA00023170"/>
    </source>
</evidence>
<dbReference type="CTD" id="40783"/>
<dbReference type="PRINTS" id="PR00047">
    <property type="entry name" value="STROIDFINGER"/>
</dbReference>